<accession>A0A3Q3QT99</accession>
<feature type="region of interest" description="Disordered" evidence="5">
    <location>
        <begin position="41"/>
        <end position="60"/>
    </location>
</feature>
<evidence type="ECO:0000313" key="8">
    <source>
        <dbReference type="Proteomes" id="UP000261600"/>
    </source>
</evidence>
<organism evidence="7 8">
    <name type="scientific">Monopterus albus</name>
    <name type="common">Swamp eel</name>
    <dbReference type="NCBI Taxonomy" id="43700"/>
    <lineage>
        <taxon>Eukaryota</taxon>
        <taxon>Metazoa</taxon>
        <taxon>Chordata</taxon>
        <taxon>Craniata</taxon>
        <taxon>Vertebrata</taxon>
        <taxon>Euteleostomi</taxon>
        <taxon>Actinopterygii</taxon>
        <taxon>Neopterygii</taxon>
        <taxon>Teleostei</taxon>
        <taxon>Neoteleostei</taxon>
        <taxon>Acanthomorphata</taxon>
        <taxon>Anabantaria</taxon>
        <taxon>Synbranchiformes</taxon>
        <taxon>Synbranchidae</taxon>
        <taxon>Monopterus</taxon>
    </lineage>
</organism>
<dbReference type="PROSITE" id="PS50011">
    <property type="entry name" value="PROTEIN_KINASE_DOM"/>
    <property type="match status" value="1"/>
</dbReference>
<dbReference type="AlphaFoldDB" id="A0A3Q3QT99"/>
<dbReference type="Ensembl" id="ENSMALT00000020008.1">
    <property type="protein sequence ID" value="ENSMALP00000019621.1"/>
    <property type="gene ID" value="ENSMALG00000013680.1"/>
</dbReference>
<feature type="domain" description="Protein kinase" evidence="6">
    <location>
        <begin position="72"/>
        <end position="323"/>
    </location>
</feature>
<dbReference type="PANTHER" id="PTHR24055">
    <property type="entry name" value="MITOGEN-ACTIVATED PROTEIN KINASE"/>
    <property type="match status" value="1"/>
</dbReference>
<dbReference type="InterPro" id="IPR000719">
    <property type="entry name" value="Prot_kinase_dom"/>
</dbReference>
<dbReference type="InterPro" id="IPR020635">
    <property type="entry name" value="Tyr_kinase_cat_dom"/>
</dbReference>
<dbReference type="Gene3D" id="3.30.200.20">
    <property type="entry name" value="Phosphorylase Kinase, domain 1"/>
    <property type="match status" value="1"/>
</dbReference>
<keyword evidence="1 4" id="KW-0547">Nucleotide-binding</keyword>
<proteinExistence type="predicted"/>
<dbReference type="SMART" id="SM00219">
    <property type="entry name" value="TyrKc"/>
    <property type="match status" value="1"/>
</dbReference>
<dbReference type="Proteomes" id="UP000261600">
    <property type="component" value="Unplaced"/>
</dbReference>
<dbReference type="InterPro" id="IPR008266">
    <property type="entry name" value="Tyr_kinase_AS"/>
</dbReference>
<reference evidence="7" key="1">
    <citation type="submission" date="2025-08" db="UniProtKB">
        <authorList>
            <consortium name="Ensembl"/>
        </authorList>
    </citation>
    <scope>IDENTIFICATION</scope>
</reference>
<name>A0A3Q3QT99_MONAL</name>
<dbReference type="InterPro" id="IPR050117">
    <property type="entry name" value="MAPK"/>
</dbReference>
<evidence type="ECO:0000256" key="5">
    <source>
        <dbReference type="SAM" id="MobiDB-lite"/>
    </source>
</evidence>
<dbReference type="GO" id="GO:0004713">
    <property type="term" value="F:protein tyrosine kinase activity"/>
    <property type="evidence" value="ECO:0007669"/>
    <property type="project" value="UniProtKB-KW"/>
</dbReference>
<reference evidence="7" key="2">
    <citation type="submission" date="2025-09" db="UniProtKB">
        <authorList>
            <consortium name="Ensembl"/>
        </authorList>
    </citation>
    <scope>IDENTIFICATION</scope>
</reference>
<dbReference type="PROSITE" id="PS00107">
    <property type="entry name" value="PROTEIN_KINASE_ATP"/>
    <property type="match status" value="1"/>
</dbReference>
<keyword evidence="3" id="KW-0418">Kinase</keyword>
<evidence type="ECO:0000256" key="4">
    <source>
        <dbReference type="PROSITE-ProRule" id="PRU10141"/>
    </source>
</evidence>
<evidence type="ECO:0000256" key="1">
    <source>
        <dbReference type="ARBA" id="ARBA00022741"/>
    </source>
</evidence>
<keyword evidence="8" id="KW-1185">Reference proteome</keyword>
<dbReference type="InterPro" id="IPR011009">
    <property type="entry name" value="Kinase-like_dom_sf"/>
</dbReference>
<feature type="binding site" evidence="4">
    <location>
        <position position="101"/>
    </location>
    <ligand>
        <name>ATP</name>
        <dbReference type="ChEBI" id="CHEBI:30616"/>
    </ligand>
</feature>
<dbReference type="PROSITE" id="PS00109">
    <property type="entry name" value="PROTEIN_KINASE_TYR"/>
    <property type="match status" value="1"/>
</dbReference>
<dbReference type="Gene3D" id="1.10.510.10">
    <property type="entry name" value="Transferase(Phosphotransferase) domain 1"/>
    <property type="match status" value="1"/>
</dbReference>
<dbReference type="Pfam" id="PF00069">
    <property type="entry name" value="Pkinase"/>
    <property type="match status" value="1"/>
</dbReference>
<evidence type="ECO:0000259" key="6">
    <source>
        <dbReference type="PROSITE" id="PS50011"/>
    </source>
</evidence>
<keyword evidence="3" id="KW-0808">Transferase</keyword>
<evidence type="ECO:0000313" key="7">
    <source>
        <dbReference type="Ensembl" id="ENSMALP00000019621.1"/>
    </source>
</evidence>
<feature type="compositionally biased region" description="Low complexity" evidence="5">
    <location>
        <begin position="41"/>
        <end position="58"/>
    </location>
</feature>
<sequence length="399" mass="43466">MLSSVLSVLDRGVAGAAAAAAAGYIYRTLSPLSGRSMSSISTTSSLPTLPNPSSLSSPHGRRSTALIAVGLHPSRPVIGTGSFGVVYRVKSLRTQEEFALKCHACKVDDSTVRELSCLAALRGHPNIIQLLDCFVSDEDRMAMLMPCLPFTLSCAIYTSAGVPLSFVASFSRQTANALAYVHRLNLVHRDIAPNNLLLAEDLTVKVADFGLARQVSKRMSLNVVTEPYRAPEIFAARSDYTCAIDMWSLGAVIADAMESKVTFLPPPSTLQMITELAPDPGDLVGDDIVTRNREKLMPKLMRCEPVKRISLERARLVQERSYFHLRSFRSHAGLSSCPEDFRRPHVLHLAWTSVSTSVELPSIVRPASPSRPRVRCSHVLSLSLLGARGTIQTSLLLCR</sequence>
<dbReference type="InterPro" id="IPR017441">
    <property type="entry name" value="Protein_kinase_ATP_BS"/>
</dbReference>
<evidence type="ECO:0000256" key="2">
    <source>
        <dbReference type="ARBA" id="ARBA00022840"/>
    </source>
</evidence>
<protein>
    <recommendedName>
        <fullName evidence="6">Protein kinase domain-containing protein</fullName>
    </recommendedName>
</protein>
<dbReference type="STRING" id="43700.ENSMALP00000019621"/>
<keyword evidence="3" id="KW-0829">Tyrosine-protein kinase</keyword>
<evidence type="ECO:0000256" key="3">
    <source>
        <dbReference type="ARBA" id="ARBA00023137"/>
    </source>
</evidence>
<dbReference type="GO" id="GO:0005524">
    <property type="term" value="F:ATP binding"/>
    <property type="evidence" value="ECO:0007669"/>
    <property type="project" value="UniProtKB-UniRule"/>
</dbReference>
<keyword evidence="2 4" id="KW-0067">ATP-binding</keyword>
<dbReference type="SUPFAM" id="SSF56112">
    <property type="entry name" value="Protein kinase-like (PK-like)"/>
    <property type="match status" value="1"/>
</dbReference>